<evidence type="ECO:0000259" key="9">
    <source>
        <dbReference type="Pfam" id="PF00567"/>
    </source>
</evidence>
<reference evidence="10" key="1">
    <citation type="submission" date="2020-11" db="EMBL/GenBank/DDBJ databases">
        <authorList>
            <person name="Tran Van P."/>
        </authorList>
    </citation>
    <scope>NUCLEOTIDE SEQUENCE</scope>
</reference>
<keyword evidence="5" id="KW-0347">Helicase</keyword>
<dbReference type="Proteomes" id="UP000759131">
    <property type="component" value="Unassembled WGS sequence"/>
</dbReference>
<dbReference type="PANTHER" id="PTHR22655">
    <property type="entry name" value="ATP-DEPENDENT RNA HELICASE TDRD12-RELATED"/>
    <property type="match status" value="1"/>
</dbReference>
<dbReference type="SUPFAM" id="SSF63748">
    <property type="entry name" value="Tudor/PWWP/MBT"/>
    <property type="match status" value="2"/>
</dbReference>
<evidence type="ECO:0000256" key="4">
    <source>
        <dbReference type="ARBA" id="ARBA00022801"/>
    </source>
</evidence>
<dbReference type="SUPFAM" id="SSF52540">
    <property type="entry name" value="P-loop containing nucleoside triphosphate hydrolases"/>
    <property type="match status" value="1"/>
</dbReference>
<proteinExistence type="predicted"/>
<name>A0A7R9KWG3_9ACAR</name>
<dbReference type="InterPro" id="IPR035437">
    <property type="entry name" value="SNase_OB-fold_sf"/>
</dbReference>
<evidence type="ECO:0000256" key="2">
    <source>
        <dbReference type="ARBA" id="ARBA00022737"/>
    </source>
</evidence>
<dbReference type="GO" id="GO:0003724">
    <property type="term" value="F:RNA helicase activity"/>
    <property type="evidence" value="ECO:0007669"/>
    <property type="project" value="UniProtKB-EC"/>
</dbReference>
<evidence type="ECO:0000313" key="10">
    <source>
        <dbReference type="EMBL" id="CAD7630665.1"/>
    </source>
</evidence>
<feature type="domain" description="Tudor" evidence="9">
    <location>
        <begin position="838"/>
        <end position="960"/>
    </location>
</feature>
<dbReference type="GO" id="GO:0005524">
    <property type="term" value="F:ATP binding"/>
    <property type="evidence" value="ECO:0007669"/>
    <property type="project" value="UniProtKB-KW"/>
</dbReference>
<evidence type="ECO:0000256" key="1">
    <source>
        <dbReference type="ARBA" id="ARBA00012552"/>
    </source>
</evidence>
<dbReference type="AlphaFoldDB" id="A0A7R9KWG3"/>
<keyword evidence="3" id="KW-0547">Nucleotide-binding</keyword>
<comment type="catalytic activity">
    <reaction evidence="7">
        <text>ATP + H2O = ADP + phosphate + H(+)</text>
        <dbReference type="Rhea" id="RHEA:13065"/>
        <dbReference type="ChEBI" id="CHEBI:15377"/>
        <dbReference type="ChEBI" id="CHEBI:15378"/>
        <dbReference type="ChEBI" id="CHEBI:30616"/>
        <dbReference type="ChEBI" id="CHEBI:43474"/>
        <dbReference type="ChEBI" id="CHEBI:456216"/>
        <dbReference type="EC" id="3.6.4.13"/>
    </reaction>
</comment>
<keyword evidence="4" id="KW-0378">Hydrolase</keyword>
<keyword evidence="11" id="KW-1185">Reference proteome</keyword>
<evidence type="ECO:0000256" key="8">
    <source>
        <dbReference type="SAM" id="MobiDB-lite"/>
    </source>
</evidence>
<organism evidence="10">
    <name type="scientific">Medioppia subpectinata</name>
    <dbReference type="NCBI Taxonomy" id="1979941"/>
    <lineage>
        <taxon>Eukaryota</taxon>
        <taxon>Metazoa</taxon>
        <taxon>Ecdysozoa</taxon>
        <taxon>Arthropoda</taxon>
        <taxon>Chelicerata</taxon>
        <taxon>Arachnida</taxon>
        <taxon>Acari</taxon>
        <taxon>Acariformes</taxon>
        <taxon>Sarcoptiformes</taxon>
        <taxon>Oribatida</taxon>
        <taxon>Brachypylina</taxon>
        <taxon>Oppioidea</taxon>
        <taxon>Oppiidae</taxon>
        <taxon>Medioppia</taxon>
    </lineage>
</organism>
<dbReference type="InterPro" id="IPR002999">
    <property type="entry name" value="Tudor"/>
</dbReference>
<dbReference type="GO" id="GO:0042078">
    <property type="term" value="P:germ-line stem cell division"/>
    <property type="evidence" value="ECO:0007669"/>
    <property type="project" value="TreeGrafter"/>
</dbReference>
<gene>
    <name evidence="10" type="ORF">OSB1V03_LOCUS11077</name>
</gene>
<dbReference type="GO" id="GO:0016787">
    <property type="term" value="F:hydrolase activity"/>
    <property type="evidence" value="ECO:0007669"/>
    <property type="project" value="UniProtKB-KW"/>
</dbReference>
<protein>
    <recommendedName>
        <fullName evidence="1">RNA helicase</fullName>
        <ecNumber evidence="1">3.6.4.13</ecNumber>
    </recommendedName>
</protein>
<feature type="region of interest" description="Disordered" evidence="8">
    <location>
        <begin position="1169"/>
        <end position="1197"/>
    </location>
</feature>
<sequence length="1197" mass="138754">MSTHLEDTAADDELQYLSPSRVATHFGGEDLCSRAVLSRRVGSDGRNTTCANTSVSLTDYNDRYIEAMINRDHKRGQHLTQDMTDYEVESMINAIFESKLEMQSNYSSDNELDEDIAVGMTEEDVSKDWIPNVFLPPKRDVDVLEADYRLDFNESLDTCLDYSAFKAPKAYDSYQKAFGFDKWFLSRLKRVDCKDVSLELHLWPSILKGYSISCISGAKSGKTNSYLIPLMYRFDNPDDCDSSEKPNIGAIIICSSTRQTYEIARQARQWRDPEAKQTVIGFSDTQYLIIDEADICLNVHIKTIREIYIAFGKAKREECEGLKDKNWMAFQTMVFCEKWTKGVEWFAKEIQHMPLVSFGSYYELSIAFKIECHLQVITEEQRENTVLAILERCKQTKTRIAIVCTKVQEIQYLQKCLNAKHKCIVVTHQTNHYDLERLSAQWVRNTVLLINDSAIKQVSGFKRCQTIIHYKLPYDFNETFGNRFRLMRSWLKRYKTVFNTQNTHQLNHYIIATHEDRQQMPQLMAYLKRLKMKIPNELAKIYGLERRSLCPLYCSLAKCPFESFDCPLMHSFGRCDRPVETLPKSGQIKIGITFVLNANHFYFRINEFRGESQTSGKWQSIGLTYDDIKEELNALKDMPFNTVPDVVDGEVYGIAIRGQVFRVRLTQILGNEEINFYEDYDPKNTAQKVELFCIDFGHKVRSNSRQLFELPAHLKSYSPFAFRGYLFGIKPIDNEIEWDFRATQKVYELVDNYRISEITAWILKQIDGVFWINRLNVQKKLKNAKLNIETNITEYLIKHKYVEQNDSKLSNVNSDYNRIVNIWLNDRLNTSAYNSCLVDESSYVVVSDWVTINEFYVIHENRIKRLQEFEDKWTASLESLNLLPEVTAQQICFYKYFDSVYNETSLNRAKVVAIKDHLVDLFLVDHGQTVTNVLKDSLYTIQDSHLKELPFQAIKVSLFGVQEVKPITYDIISIKVSLFGVQEVKPITYDIICDLTRNKEDKYLLSIAQKVDPNLSSNVIRLFVSNNETETQFVSLSKLLVDLGLCRYIDGEESNELQLTIQISLETDEECGDYLQSIEDKLVDNFVKQYCLKTLSLDENEDIDYGTDGKSSNGTKESRITRKLRQLRDIRKNRIDDISDDSDEDDCPLNGVNAIDLLDYKPIATNGNIAYYDPEDDLDRDSPLSDEDDIIDEQELS</sequence>
<keyword evidence="6" id="KW-0067">ATP-binding</keyword>
<dbReference type="EC" id="3.6.4.13" evidence="1"/>
<evidence type="ECO:0000313" key="11">
    <source>
        <dbReference type="Proteomes" id="UP000759131"/>
    </source>
</evidence>
<evidence type="ECO:0000256" key="3">
    <source>
        <dbReference type="ARBA" id="ARBA00022741"/>
    </source>
</evidence>
<keyword evidence="2" id="KW-0677">Repeat</keyword>
<dbReference type="Pfam" id="PF00567">
    <property type="entry name" value="TUDOR"/>
    <property type="match status" value="1"/>
</dbReference>
<dbReference type="Gene3D" id="2.40.50.90">
    <property type="match status" value="1"/>
</dbReference>
<dbReference type="OrthoDB" id="6506958at2759"/>
<dbReference type="InterPro" id="IPR027417">
    <property type="entry name" value="P-loop_NTPase"/>
</dbReference>
<evidence type="ECO:0000256" key="7">
    <source>
        <dbReference type="ARBA" id="ARBA00047984"/>
    </source>
</evidence>
<dbReference type="PANTHER" id="PTHR22655:SF2">
    <property type="entry name" value="ATP-DEPENDENT RNA HELICASE TDRD12-RELATED"/>
    <property type="match status" value="1"/>
</dbReference>
<evidence type="ECO:0000256" key="6">
    <source>
        <dbReference type="ARBA" id="ARBA00022840"/>
    </source>
</evidence>
<feature type="compositionally biased region" description="Acidic residues" evidence="8">
    <location>
        <begin position="1173"/>
        <end position="1197"/>
    </location>
</feature>
<dbReference type="GO" id="GO:0005737">
    <property type="term" value="C:cytoplasm"/>
    <property type="evidence" value="ECO:0007669"/>
    <property type="project" value="UniProtKB-ARBA"/>
</dbReference>
<evidence type="ECO:0000256" key="5">
    <source>
        <dbReference type="ARBA" id="ARBA00022806"/>
    </source>
</evidence>
<dbReference type="EMBL" id="CAJPIZ010008385">
    <property type="protein sequence ID" value="CAG2111095.1"/>
    <property type="molecule type" value="Genomic_DNA"/>
</dbReference>
<accession>A0A7R9KWG3</accession>
<dbReference type="EMBL" id="OC862960">
    <property type="protein sequence ID" value="CAD7630665.1"/>
    <property type="molecule type" value="Genomic_DNA"/>
</dbReference>
<dbReference type="Gene3D" id="3.40.50.300">
    <property type="entry name" value="P-loop containing nucleotide triphosphate hydrolases"/>
    <property type="match status" value="1"/>
</dbReference>